<gene>
    <name evidence="1" type="ORF">Tcan_05488</name>
</gene>
<keyword evidence="2" id="KW-1185">Reference proteome</keyword>
<organism evidence="1 2">
    <name type="scientific">Toxocara canis</name>
    <name type="common">Canine roundworm</name>
    <dbReference type="NCBI Taxonomy" id="6265"/>
    <lineage>
        <taxon>Eukaryota</taxon>
        <taxon>Metazoa</taxon>
        <taxon>Ecdysozoa</taxon>
        <taxon>Nematoda</taxon>
        <taxon>Chromadorea</taxon>
        <taxon>Rhabditida</taxon>
        <taxon>Spirurina</taxon>
        <taxon>Ascaridomorpha</taxon>
        <taxon>Ascaridoidea</taxon>
        <taxon>Toxocaridae</taxon>
        <taxon>Toxocara</taxon>
    </lineage>
</organism>
<dbReference type="Proteomes" id="UP000031036">
    <property type="component" value="Unassembled WGS sequence"/>
</dbReference>
<sequence length="67" mass="7819">MDLKPAKSYSSSRSACRQGTRAVLYRVESNRVFYLVDILENDEGLSQRSFEEYYLSSRSVKELIVYN</sequence>
<dbReference type="AlphaFoldDB" id="A0A0B2VHE1"/>
<reference evidence="1 2" key="1">
    <citation type="submission" date="2014-11" db="EMBL/GenBank/DDBJ databases">
        <title>Genetic blueprint of the zoonotic pathogen Toxocara canis.</title>
        <authorList>
            <person name="Zhu X.-Q."/>
            <person name="Korhonen P.K."/>
            <person name="Cai H."/>
            <person name="Young N.D."/>
            <person name="Nejsum P."/>
            <person name="von Samson-Himmelstjerna G."/>
            <person name="Boag P.R."/>
            <person name="Tan P."/>
            <person name="Li Q."/>
            <person name="Min J."/>
            <person name="Yang Y."/>
            <person name="Wang X."/>
            <person name="Fang X."/>
            <person name="Hall R.S."/>
            <person name="Hofmann A."/>
            <person name="Sternberg P.W."/>
            <person name="Jex A.R."/>
            <person name="Gasser R.B."/>
        </authorList>
    </citation>
    <scope>NUCLEOTIDE SEQUENCE [LARGE SCALE GENOMIC DNA]</scope>
    <source>
        <strain evidence="1">PN_DK_2014</strain>
    </source>
</reference>
<dbReference type="EMBL" id="JPKZ01001646">
    <property type="protein sequence ID" value="KHN80897.1"/>
    <property type="molecule type" value="Genomic_DNA"/>
</dbReference>
<evidence type="ECO:0000313" key="2">
    <source>
        <dbReference type="Proteomes" id="UP000031036"/>
    </source>
</evidence>
<protein>
    <submittedName>
        <fullName evidence="1">Uncharacterized protein</fullName>
    </submittedName>
</protein>
<accession>A0A0B2VHE1</accession>
<evidence type="ECO:0000313" key="1">
    <source>
        <dbReference type="EMBL" id="KHN80897.1"/>
    </source>
</evidence>
<comment type="caution">
    <text evidence="1">The sequence shown here is derived from an EMBL/GenBank/DDBJ whole genome shotgun (WGS) entry which is preliminary data.</text>
</comment>
<proteinExistence type="predicted"/>
<name>A0A0B2VHE1_TOXCA</name>